<sequence>MDRRDTMKLLSEYINIPYPDIKRIAEKTYYQKYLNGAIQTLIDGIRQEILDRKYKVKPIFYRNKIDGNSGKLRRIGIQDVKQQIYDYIACEALWEMFEAKIGYYQTEALNGKGQLTALKAIRKWLSDPDMRYAIQSDIRQFYPSIDKEVLKTMLSRDVNDEPLLHLTFFLIDMSEQGLVIGSYLNKNLASYYLSVAYHYVTEQCYKERRGKRKRLLSHALWYADDCILIGKDLRDLKMCQRKYEKFLKEKLHVEVKPNTKVIDLKTGYIDIVGFKISRKNATMRASNFRRMRKNLKRINRYTADNIPLHEARAFNSRTGSFKHLDMLQYIKDNNITELLDSCNNTIRAKTERRTICEKWYSIQNRTALK</sequence>
<evidence type="ECO:0000313" key="2">
    <source>
        <dbReference type="Proteomes" id="UP000095602"/>
    </source>
</evidence>
<dbReference type="Proteomes" id="UP000095602">
    <property type="component" value="Unassembled WGS sequence"/>
</dbReference>
<dbReference type="AlphaFoldDB" id="A0A174GTB2"/>
<keyword evidence="1" id="KW-0695">RNA-directed DNA polymerase</keyword>
<keyword evidence="1" id="KW-0548">Nucleotidyltransferase</keyword>
<keyword evidence="1" id="KW-0808">Transferase</keyword>
<accession>A0A174GTB2</accession>
<dbReference type="EMBL" id="CZAJ01000002">
    <property type="protein sequence ID" value="CUO65211.1"/>
    <property type="molecule type" value="Genomic_DNA"/>
</dbReference>
<dbReference type="GO" id="GO:0003964">
    <property type="term" value="F:RNA-directed DNA polymerase activity"/>
    <property type="evidence" value="ECO:0007669"/>
    <property type="project" value="UniProtKB-KW"/>
</dbReference>
<organism evidence="1 2">
    <name type="scientific">Agathobacter rectalis</name>
    <dbReference type="NCBI Taxonomy" id="39491"/>
    <lineage>
        <taxon>Bacteria</taxon>
        <taxon>Bacillati</taxon>
        <taxon>Bacillota</taxon>
        <taxon>Clostridia</taxon>
        <taxon>Lachnospirales</taxon>
        <taxon>Lachnospiraceae</taxon>
        <taxon>Agathobacter</taxon>
    </lineage>
</organism>
<evidence type="ECO:0000313" key="1">
    <source>
        <dbReference type="EMBL" id="CUO65211.1"/>
    </source>
</evidence>
<name>A0A174GTB2_9FIRM</name>
<proteinExistence type="predicted"/>
<protein>
    <submittedName>
        <fullName evidence="1">Retron-type reverse transcriptase</fullName>
    </submittedName>
</protein>
<reference evidence="1 2" key="1">
    <citation type="submission" date="2015-09" db="EMBL/GenBank/DDBJ databases">
        <authorList>
            <consortium name="Pathogen Informatics"/>
        </authorList>
    </citation>
    <scope>NUCLEOTIDE SEQUENCE [LARGE SCALE GENOMIC DNA]</scope>
    <source>
        <strain evidence="1 2">2789STDY5834884</strain>
    </source>
</reference>
<dbReference type="SUPFAM" id="SSF56672">
    <property type="entry name" value="DNA/RNA polymerases"/>
    <property type="match status" value="1"/>
</dbReference>
<gene>
    <name evidence="1" type="ORF">ERS852497_00361</name>
</gene>
<dbReference type="InterPro" id="IPR043502">
    <property type="entry name" value="DNA/RNA_pol_sf"/>
</dbReference>